<evidence type="ECO:0000256" key="5">
    <source>
        <dbReference type="RuleBase" id="RU003978"/>
    </source>
</evidence>
<keyword evidence="6" id="KW-0732">Signal</keyword>
<dbReference type="FunFam" id="1.10.10.250:FF:000003">
    <property type="entry name" value="Mitochondrial ribosomal protein L11"/>
    <property type="match status" value="1"/>
</dbReference>
<reference evidence="9 10" key="1">
    <citation type="submission" date="2010-05" db="EMBL/GenBank/DDBJ databases">
        <title>The Genome Sequence of Thecamonas trahens ATCC 50062.</title>
        <authorList>
            <consortium name="The Broad Institute Genome Sequencing Platform"/>
            <person name="Russ C."/>
            <person name="Cuomo C."/>
            <person name="Shea T."/>
            <person name="Young S.K."/>
            <person name="Zeng Q."/>
            <person name="Koehrsen M."/>
            <person name="Haas B."/>
            <person name="Borodovsky M."/>
            <person name="Guigo R."/>
            <person name="Alvarado L."/>
            <person name="Berlin A."/>
            <person name="Bochicchio J."/>
            <person name="Borenstein D."/>
            <person name="Chapman S."/>
            <person name="Chen Z."/>
            <person name="Freedman E."/>
            <person name="Gellesch M."/>
            <person name="Goldberg J."/>
            <person name="Griggs A."/>
            <person name="Gujja S."/>
            <person name="Heilman E."/>
            <person name="Heiman D."/>
            <person name="Hepburn T."/>
            <person name="Howarth C."/>
            <person name="Jen D."/>
            <person name="Larson L."/>
            <person name="Mehta T."/>
            <person name="Park D."/>
            <person name="Pearson M."/>
            <person name="Roberts A."/>
            <person name="Saif S."/>
            <person name="Shenoy N."/>
            <person name="Sisk P."/>
            <person name="Stolte C."/>
            <person name="Sykes S."/>
            <person name="Thomson T."/>
            <person name="Walk T."/>
            <person name="White J."/>
            <person name="Yandava C."/>
            <person name="Burger G."/>
            <person name="Gray M.W."/>
            <person name="Holland P.W.H."/>
            <person name="King N."/>
            <person name="Lang F.B.F."/>
            <person name="Roger A.J."/>
            <person name="Ruiz-Trillo I."/>
            <person name="Lander E."/>
            <person name="Nusbaum C."/>
        </authorList>
    </citation>
    <scope>NUCLEOTIDE SEQUENCE [LARGE SCALE GENOMIC DNA]</scope>
    <source>
        <strain evidence="9 10">ATCC 50062</strain>
    </source>
</reference>
<evidence type="ECO:0000256" key="2">
    <source>
        <dbReference type="ARBA" id="ARBA00022980"/>
    </source>
</evidence>
<dbReference type="Proteomes" id="UP000054408">
    <property type="component" value="Unassembled WGS sequence"/>
</dbReference>
<gene>
    <name evidence="9" type="ORF">AMSG_01527</name>
</gene>
<keyword evidence="3 5" id="KW-0687">Ribonucleoprotein</keyword>
<dbReference type="GO" id="GO:0070180">
    <property type="term" value="F:large ribosomal subunit rRNA binding"/>
    <property type="evidence" value="ECO:0007669"/>
    <property type="project" value="TreeGrafter"/>
</dbReference>
<dbReference type="InterPro" id="IPR036796">
    <property type="entry name" value="Ribosomal_uL11_N_sf"/>
</dbReference>
<dbReference type="InterPro" id="IPR036769">
    <property type="entry name" value="Ribosomal_uL11_C_sf"/>
</dbReference>
<dbReference type="RefSeq" id="XP_013761578.1">
    <property type="nucleotide sequence ID" value="XM_013906124.1"/>
</dbReference>
<dbReference type="OMA" id="CKQFNAK"/>
<feature type="domain" description="Large ribosomal subunit protein uL11 C-terminal" evidence="7">
    <location>
        <begin position="77"/>
        <end position="143"/>
    </location>
</feature>
<evidence type="ECO:0000313" key="10">
    <source>
        <dbReference type="Proteomes" id="UP000054408"/>
    </source>
</evidence>
<comment type="similarity">
    <text evidence="1 5">Belongs to the universal ribosomal protein uL11 family.</text>
</comment>
<evidence type="ECO:0000256" key="4">
    <source>
        <dbReference type="ARBA" id="ARBA00040104"/>
    </source>
</evidence>
<dbReference type="STRING" id="461836.A0A0L0DRP1"/>
<sequence>MARRAAAALKSLLKLRIPAGGASAAPPTGPALGQAGVNIMEFCKDFNARSGHLVKDTPVPVVVKVFEDRTFEFTTGPPPTSFFLKRAAGIDKGASKPGHEVAGQVSLKQVYEIAKIKHTDPRQSLEGLCRSIIGSARSMGIEVIRK</sequence>
<dbReference type="SMART" id="SM00649">
    <property type="entry name" value="RL11"/>
    <property type="match status" value="1"/>
</dbReference>
<dbReference type="InterPro" id="IPR020783">
    <property type="entry name" value="Ribosomal_uL11_C"/>
</dbReference>
<keyword evidence="2 5" id="KW-0689">Ribosomal protein</keyword>
<dbReference type="SUPFAM" id="SSF54747">
    <property type="entry name" value="Ribosomal L11/L12e N-terminal domain"/>
    <property type="match status" value="1"/>
</dbReference>
<evidence type="ECO:0000256" key="1">
    <source>
        <dbReference type="ARBA" id="ARBA00010537"/>
    </source>
</evidence>
<dbReference type="PANTHER" id="PTHR11661:SF1">
    <property type="entry name" value="LARGE RIBOSOMAL SUBUNIT PROTEIN UL11M"/>
    <property type="match status" value="1"/>
</dbReference>
<evidence type="ECO:0000259" key="8">
    <source>
        <dbReference type="Pfam" id="PF03946"/>
    </source>
</evidence>
<name>A0A0L0DRP1_THETB</name>
<dbReference type="Gene3D" id="3.30.1550.10">
    <property type="entry name" value="Ribosomal protein L11/L12, N-terminal domain"/>
    <property type="match status" value="1"/>
</dbReference>
<organism evidence="9 10">
    <name type="scientific">Thecamonas trahens ATCC 50062</name>
    <dbReference type="NCBI Taxonomy" id="461836"/>
    <lineage>
        <taxon>Eukaryota</taxon>
        <taxon>Apusozoa</taxon>
        <taxon>Apusomonadida</taxon>
        <taxon>Apusomonadidae</taxon>
        <taxon>Thecamonas</taxon>
    </lineage>
</organism>
<feature type="chain" id="PRO_5005537813" description="Large ribosomal subunit protein uL11m" evidence="6">
    <location>
        <begin position="25"/>
        <end position="146"/>
    </location>
</feature>
<feature type="signal peptide" evidence="6">
    <location>
        <begin position="1"/>
        <end position="24"/>
    </location>
</feature>
<evidence type="ECO:0000256" key="6">
    <source>
        <dbReference type="SAM" id="SignalP"/>
    </source>
</evidence>
<proteinExistence type="inferred from homology"/>
<dbReference type="InterPro" id="IPR000911">
    <property type="entry name" value="Ribosomal_uL11"/>
</dbReference>
<dbReference type="InterPro" id="IPR020784">
    <property type="entry name" value="Ribosomal_uL11_N"/>
</dbReference>
<evidence type="ECO:0000259" key="7">
    <source>
        <dbReference type="Pfam" id="PF00298"/>
    </source>
</evidence>
<dbReference type="eggNOG" id="KOG3257">
    <property type="taxonomic scope" value="Eukaryota"/>
</dbReference>
<dbReference type="PANTHER" id="PTHR11661">
    <property type="entry name" value="60S RIBOSOMAL PROTEIN L12"/>
    <property type="match status" value="1"/>
</dbReference>
<dbReference type="EMBL" id="GL349438">
    <property type="protein sequence ID" value="KNC54676.1"/>
    <property type="molecule type" value="Genomic_DNA"/>
</dbReference>
<dbReference type="GO" id="GO:0006412">
    <property type="term" value="P:translation"/>
    <property type="evidence" value="ECO:0007669"/>
    <property type="project" value="InterPro"/>
</dbReference>
<dbReference type="Gene3D" id="1.10.10.250">
    <property type="entry name" value="Ribosomal protein L11, C-terminal domain"/>
    <property type="match status" value="1"/>
</dbReference>
<keyword evidence="10" id="KW-1185">Reference proteome</keyword>
<dbReference type="AlphaFoldDB" id="A0A0L0DRP1"/>
<dbReference type="Pfam" id="PF00298">
    <property type="entry name" value="Ribosomal_L11"/>
    <property type="match status" value="1"/>
</dbReference>
<protein>
    <recommendedName>
        <fullName evidence="4">Large ribosomal subunit protein uL11m</fullName>
    </recommendedName>
</protein>
<dbReference type="InterPro" id="IPR006519">
    <property type="entry name" value="Ribosomal_uL11_bac-typ"/>
</dbReference>
<dbReference type="SUPFAM" id="SSF46906">
    <property type="entry name" value="Ribosomal protein L11, C-terminal domain"/>
    <property type="match status" value="1"/>
</dbReference>
<dbReference type="Pfam" id="PF03946">
    <property type="entry name" value="Ribosomal_L11_N"/>
    <property type="match status" value="1"/>
</dbReference>
<dbReference type="HAMAP" id="MF_00736">
    <property type="entry name" value="Ribosomal_uL11"/>
    <property type="match status" value="1"/>
</dbReference>
<dbReference type="OrthoDB" id="1091498at2759"/>
<dbReference type="CDD" id="cd00349">
    <property type="entry name" value="Ribosomal_L11"/>
    <property type="match status" value="1"/>
</dbReference>
<accession>A0A0L0DRP1</accession>
<evidence type="ECO:0000313" key="9">
    <source>
        <dbReference type="EMBL" id="KNC54676.1"/>
    </source>
</evidence>
<dbReference type="GeneID" id="25561274"/>
<dbReference type="FunFam" id="3.30.1550.10:FF:000005">
    <property type="entry name" value="50S ribosomal protein L11"/>
    <property type="match status" value="1"/>
</dbReference>
<dbReference type="NCBIfam" id="TIGR01632">
    <property type="entry name" value="L11_bact"/>
    <property type="match status" value="1"/>
</dbReference>
<dbReference type="GO" id="GO:0005762">
    <property type="term" value="C:mitochondrial large ribosomal subunit"/>
    <property type="evidence" value="ECO:0007669"/>
    <property type="project" value="TreeGrafter"/>
</dbReference>
<dbReference type="GO" id="GO:0003735">
    <property type="term" value="F:structural constituent of ribosome"/>
    <property type="evidence" value="ECO:0007669"/>
    <property type="project" value="InterPro"/>
</dbReference>
<feature type="domain" description="Large ribosomal subunit protein uL11 N-terminal" evidence="8">
    <location>
        <begin position="13"/>
        <end position="71"/>
    </location>
</feature>
<evidence type="ECO:0000256" key="3">
    <source>
        <dbReference type="ARBA" id="ARBA00023274"/>
    </source>
</evidence>